<dbReference type="EMBL" id="JASJUT010000002">
    <property type="protein sequence ID" value="MDK2594961.1"/>
    <property type="molecule type" value="Genomic_DNA"/>
</dbReference>
<comment type="caution">
    <text evidence="2">The sequence shown here is derived from an EMBL/GenBank/DDBJ whole genome shotgun (WGS) entry which is preliminary data.</text>
</comment>
<evidence type="ECO:0000256" key="1">
    <source>
        <dbReference type="SAM" id="SignalP"/>
    </source>
</evidence>
<dbReference type="RefSeq" id="WP_284136815.1">
    <property type="nucleotide sequence ID" value="NZ_JASJUT010000002.1"/>
</dbReference>
<protein>
    <submittedName>
        <fullName evidence="2">Uncharacterized protein</fullName>
    </submittedName>
</protein>
<keyword evidence="1" id="KW-0732">Signal</keyword>
<evidence type="ECO:0000313" key="3">
    <source>
        <dbReference type="Proteomes" id="UP001231915"/>
    </source>
</evidence>
<accession>A0ABT7EIS5</accession>
<dbReference type="InterPro" id="IPR036866">
    <property type="entry name" value="RibonucZ/Hydroxyglut_hydro"/>
</dbReference>
<feature type="chain" id="PRO_5046312833" evidence="1">
    <location>
        <begin position="22"/>
        <end position="317"/>
    </location>
</feature>
<gene>
    <name evidence="2" type="ORF">QNM18_07895</name>
</gene>
<proteinExistence type="predicted"/>
<keyword evidence="3" id="KW-1185">Reference proteome</keyword>
<evidence type="ECO:0000313" key="2">
    <source>
        <dbReference type="EMBL" id="MDK2594961.1"/>
    </source>
</evidence>
<organism evidence="2 3">
    <name type="scientific">Pseudoalteromonas obscura</name>
    <dbReference type="NCBI Taxonomy" id="3048491"/>
    <lineage>
        <taxon>Bacteria</taxon>
        <taxon>Pseudomonadati</taxon>
        <taxon>Pseudomonadota</taxon>
        <taxon>Gammaproteobacteria</taxon>
        <taxon>Alteromonadales</taxon>
        <taxon>Pseudoalteromonadaceae</taxon>
        <taxon>Pseudoalteromonas</taxon>
    </lineage>
</organism>
<dbReference type="Proteomes" id="UP001231915">
    <property type="component" value="Unassembled WGS sequence"/>
</dbReference>
<sequence length="317" mass="35673">MPSRIGVGLFILLLLPIQSLAATWHQIDKHTTLIEPAKQASYLLPNQALIQGDKCAALVDSHGDFVAIELLVAQIRSKLTVPLCYVLATNLDLKQLSGVMLLQGAFPEAVIYTAKYTHENTQLNSALKQEIAQKLQGFEQSLKLSEKRITSAPESAQLDWHAKLQQAKQRLVRWRTLKSPKITEIDKPLHLELGNFALHAKPLHGYKGRGLYIQAPKNGALYGGHTVNPLPYVAQSNTLAWYNTLRSIEQSDSFNWILPSFGKPYKKSQLHLPIAFLELLNSAHTPQQLNELRQVYLKHNVSSEQFDAYFKQALKQK</sequence>
<name>A0ABT7EIS5_9GAMM</name>
<dbReference type="Gene3D" id="3.60.15.10">
    <property type="entry name" value="Ribonuclease Z/Hydroxyacylglutathione hydrolase-like"/>
    <property type="match status" value="1"/>
</dbReference>
<dbReference type="SUPFAM" id="SSF56281">
    <property type="entry name" value="Metallo-hydrolase/oxidoreductase"/>
    <property type="match status" value="1"/>
</dbReference>
<reference evidence="2 3" key="1">
    <citation type="submission" date="2023-05" db="EMBL/GenBank/DDBJ databases">
        <title>Pseudoalteromonas ardens sp. nov., Pseudoalteromonas obscura sp. nov., and Pseudoalteromonas umbrosa sp. nov., isolated from the coral Montipora capitata.</title>
        <authorList>
            <person name="Thomas E.M."/>
            <person name="Smith E.M."/>
            <person name="Papke E."/>
            <person name="Shlafstein M.D."/>
            <person name="Oline D.K."/>
            <person name="Videau P."/>
            <person name="Saw J.H."/>
            <person name="Strangman W.K."/>
            <person name="Ushijima B."/>
        </authorList>
    </citation>
    <scope>NUCLEOTIDE SEQUENCE [LARGE SCALE GENOMIC DNA]</scope>
    <source>
        <strain evidence="2 3">P94</strain>
    </source>
</reference>
<feature type="signal peptide" evidence="1">
    <location>
        <begin position="1"/>
        <end position="21"/>
    </location>
</feature>